<reference evidence="2 3" key="1">
    <citation type="journal article" date="2019" name="Nat. Ecol. Evol.">
        <title>Megaphylogeny resolves global patterns of mushroom evolution.</title>
        <authorList>
            <person name="Varga T."/>
            <person name="Krizsan K."/>
            <person name="Foldi C."/>
            <person name="Dima B."/>
            <person name="Sanchez-Garcia M."/>
            <person name="Sanchez-Ramirez S."/>
            <person name="Szollosi G.J."/>
            <person name="Szarkandi J.G."/>
            <person name="Papp V."/>
            <person name="Albert L."/>
            <person name="Andreopoulos W."/>
            <person name="Angelini C."/>
            <person name="Antonin V."/>
            <person name="Barry K.W."/>
            <person name="Bougher N.L."/>
            <person name="Buchanan P."/>
            <person name="Buyck B."/>
            <person name="Bense V."/>
            <person name="Catcheside P."/>
            <person name="Chovatia M."/>
            <person name="Cooper J."/>
            <person name="Damon W."/>
            <person name="Desjardin D."/>
            <person name="Finy P."/>
            <person name="Geml J."/>
            <person name="Haridas S."/>
            <person name="Hughes K."/>
            <person name="Justo A."/>
            <person name="Karasinski D."/>
            <person name="Kautmanova I."/>
            <person name="Kiss B."/>
            <person name="Kocsube S."/>
            <person name="Kotiranta H."/>
            <person name="LaButti K.M."/>
            <person name="Lechner B.E."/>
            <person name="Liimatainen K."/>
            <person name="Lipzen A."/>
            <person name="Lukacs Z."/>
            <person name="Mihaltcheva S."/>
            <person name="Morgado L.N."/>
            <person name="Niskanen T."/>
            <person name="Noordeloos M.E."/>
            <person name="Ohm R.A."/>
            <person name="Ortiz-Santana B."/>
            <person name="Ovrebo C."/>
            <person name="Racz N."/>
            <person name="Riley R."/>
            <person name="Savchenko A."/>
            <person name="Shiryaev A."/>
            <person name="Soop K."/>
            <person name="Spirin V."/>
            <person name="Szebenyi C."/>
            <person name="Tomsovsky M."/>
            <person name="Tulloss R.E."/>
            <person name="Uehling J."/>
            <person name="Grigoriev I.V."/>
            <person name="Vagvolgyi C."/>
            <person name="Papp T."/>
            <person name="Martin F.M."/>
            <person name="Miettinen O."/>
            <person name="Hibbett D.S."/>
            <person name="Nagy L.G."/>
        </authorList>
    </citation>
    <scope>NUCLEOTIDE SEQUENCE [LARGE SCALE GENOMIC DNA]</scope>
    <source>
        <strain evidence="2 3">CBS 962.96</strain>
    </source>
</reference>
<dbReference type="AlphaFoldDB" id="A0A4S8MMS2"/>
<dbReference type="Proteomes" id="UP000297245">
    <property type="component" value="Unassembled WGS sequence"/>
</dbReference>
<feature type="region of interest" description="Disordered" evidence="1">
    <location>
        <begin position="191"/>
        <end position="223"/>
    </location>
</feature>
<accession>A0A4S8MMS2</accession>
<dbReference type="EMBL" id="ML179059">
    <property type="protein sequence ID" value="THV04207.1"/>
    <property type="molecule type" value="Genomic_DNA"/>
</dbReference>
<evidence type="ECO:0000256" key="1">
    <source>
        <dbReference type="SAM" id="MobiDB-lite"/>
    </source>
</evidence>
<protein>
    <submittedName>
        <fullName evidence="2">Uncharacterized protein</fullName>
    </submittedName>
</protein>
<feature type="region of interest" description="Disordered" evidence="1">
    <location>
        <begin position="250"/>
        <end position="303"/>
    </location>
</feature>
<evidence type="ECO:0000313" key="3">
    <source>
        <dbReference type="Proteomes" id="UP000297245"/>
    </source>
</evidence>
<sequence>MPLMKYDNLLTTHTSGEVTLQAGEMNQIAGDTSTKPGGHLVTKDGTRNLRFHAHSSSAAPSSSPPRCAPVSLPASPTQTQTQTQAQERNQENSETPTQTQVKRSLNLDMDYSRKKRRTLCLKAATILTDVLGEELKEALSTGETQSVEPVSAALFAVLELVYKILGNPDFTKISRNSGWYNFFVLRCETRTNPPNTKPPPPEKNVTPIPPRKPNQECGACGQSSRRIGELHDIWKSWQLHQTHPFLSVHPFLSEPTTHTHNETDQPTNQPPTTNHHQENQTPRTNDNDQEQRGATNQELGARG</sequence>
<organism evidence="2 3">
    <name type="scientific">Dendrothele bispora (strain CBS 962.96)</name>
    <dbReference type="NCBI Taxonomy" id="1314807"/>
    <lineage>
        <taxon>Eukaryota</taxon>
        <taxon>Fungi</taxon>
        <taxon>Dikarya</taxon>
        <taxon>Basidiomycota</taxon>
        <taxon>Agaricomycotina</taxon>
        <taxon>Agaricomycetes</taxon>
        <taxon>Agaricomycetidae</taxon>
        <taxon>Agaricales</taxon>
        <taxon>Agaricales incertae sedis</taxon>
        <taxon>Dendrothele</taxon>
    </lineage>
</organism>
<feature type="compositionally biased region" description="Polar residues" evidence="1">
    <location>
        <begin position="92"/>
        <end position="103"/>
    </location>
</feature>
<evidence type="ECO:0000313" key="2">
    <source>
        <dbReference type="EMBL" id="THV04207.1"/>
    </source>
</evidence>
<gene>
    <name evidence="2" type="ORF">K435DRAFT_851209</name>
</gene>
<feature type="compositionally biased region" description="Polar residues" evidence="1">
    <location>
        <begin position="292"/>
        <end position="303"/>
    </location>
</feature>
<feature type="compositionally biased region" description="Pro residues" evidence="1">
    <location>
        <begin position="195"/>
        <end position="212"/>
    </location>
</feature>
<feature type="compositionally biased region" description="Low complexity" evidence="1">
    <location>
        <begin position="265"/>
        <end position="274"/>
    </location>
</feature>
<name>A0A4S8MMS2_DENBC</name>
<proteinExistence type="predicted"/>
<keyword evidence="3" id="KW-1185">Reference proteome</keyword>
<feature type="region of interest" description="Disordered" evidence="1">
    <location>
        <begin position="54"/>
        <end position="106"/>
    </location>
</feature>